<keyword evidence="4" id="KW-1185">Reference proteome</keyword>
<dbReference type="Gene3D" id="1.25.40.10">
    <property type="entry name" value="Tetratricopeptide repeat domain"/>
    <property type="match status" value="1"/>
</dbReference>
<dbReference type="PROSITE" id="PS51257">
    <property type="entry name" value="PROKAR_LIPOPROTEIN"/>
    <property type="match status" value="1"/>
</dbReference>
<dbReference type="Proteomes" id="UP000652567">
    <property type="component" value="Unassembled WGS sequence"/>
</dbReference>
<dbReference type="InterPro" id="IPR002931">
    <property type="entry name" value="Transglutaminase-like"/>
</dbReference>
<keyword evidence="1" id="KW-0732">Signal</keyword>
<dbReference type="InterPro" id="IPR019734">
    <property type="entry name" value="TPR_rpt"/>
</dbReference>
<proteinExistence type="predicted"/>
<dbReference type="SMART" id="SM00028">
    <property type="entry name" value="TPR"/>
    <property type="match status" value="4"/>
</dbReference>
<dbReference type="SUPFAM" id="SSF54001">
    <property type="entry name" value="Cysteine proteinases"/>
    <property type="match status" value="1"/>
</dbReference>
<feature type="domain" description="Transglutaminase-like" evidence="2">
    <location>
        <begin position="66"/>
        <end position="140"/>
    </location>
</feature>
<feature type="chain" id="PRO_5036904567" description="Transglutaminase-like domain-containing protein" evidence="1">
    <location>
        <begin position="17"/>
        <end position="371"/>
    </location>
</feature>
<dbReference type="AlphaFoldDB" id="A0A928YSJ9"/>
<dbReference type="EMBL" id="PRDL01000001">
    <property type="protein sequence ID" value="MBE8716501.1"/>
    <property type="molecule type" value="Genomic_DNA"/>
</dbReference>
<accession>A0A928YSJ9</accession>
<evidence type="ECO:0000313" key="4">
    <source>
        <dbReference type="Proteomes" id="UP000652567"/>
    </source>
</evidence>
<dbReference type="InterPro" id="IPR011990">
    <property type="entry name" value="TPR-like_helical_dom_sf"/>
</dbReference>
<dbReference type="InterPro" id="IPR038765">
    <property type="entry name" value="Papain-like_cys_pep_sf"/>
</dbReference>
<dbReference type="Pfam" id="PF01841">
    <property type="entry name" value="Transglut_core"/>
    <property type="match status" value="1"/>
</dbReference>
<sequence>MIRWLFILSLAFISLAGCSHQPVANIDAADPDKLKRALSGEAMALQWTASSLPDYDLFSLTPEMKTFAEQAVKSQRTPYLRAQALHAALLKPKARGGAGLRYQGYVTGTPVEAFASGDVNCVSFTLLYVAMARHVGINAAVNEVDLPMSWDMRNNNTFLLLRHVNAKVRLGRDDALVVDLDMARYNPTYPQRTISDDLAAAQFYNNRAMEQVTREDLADGFFHLRKALLLEEDQSYIWNNFGTLLRRANLLDEAEAAYLHGLALNSRDMTIINNLMILYRYTGVPEKAEQYVRLAENYHRNNPFYRYSMAMESMENGDLSSARSRILEAINMRKNEPMFYDLAAAIYLALDDADEADRMQAKSRHFKNSGV</sequence>
<gene>
    <name evidence="3" type="ORF">C4F51_04785</name>
</gene>
<organism evidence="3 4">
    <name type="scientific">Cellvibrio polysaccharolyticus</name>
    <dbReference type="NCBI Taxonomy" id="2082724"/>
    <lineage>
        <taxon>Bacteria</taxon>
        <taxon>Pseudomonadati</taxon>
        <taxon>Pseudomonadota</taxon>
        <taxon>Gammaproteobacteria</taxon>
        <taxon>Cellvibrionales</taxon>
        <taxon>Cellvibrionaceae</taxon>
        <taxon>Cellvibrio</taxon>
    </lineage>
</organism>
<evidence type="ECO:0000313" key="3">
    <source>
        <dbReference type="EMBL" id="MBE8716501.1"/>
    </source>
</evidence>
<comment type="caution">
    <text evidence="3">The sequence shown here is derived from an EMBL/GenBank/DDBJ whole genome shotgun (WGS) entry which is preliminary data.</text>
</comment>
<evidence type="ECO:0000259" key="2">
    <source>
        <dbReference type="Pfam" id="PF01841"/>
    </source>
</evidence>
<dbReference type="SUPFAM" id="SSF48452">
    <property type="entry name" value="TPR-like"/>
    <property type="match status" value="1"/>
</dbReference>
<dbReference type="RefSeq" id="WP_193907637.1">
    <property type="nucleotide sequence ID" value="NZ_PRDL01000001.1"/>
</dbReference>
<reference evidence="3" key="1">
    <citation type="submission" date="2018-07" db="EMBL/GenBank/DDBJ databases">
        <title>Genome assembly of strain Ka43.</title>
        <authorList>
            <person name="Kukolya J."/>
            <person name="Nagy I."/>
            <person name="Horvath B."/>
            <person name="Toth A."/>
        </authorList>
    </citation>
    <scope>NUCLEOTIDE SEQUENCE</scope>
    <source>
        <strain evidence="3">KB43</strain>
    </source>
</reference>
<protein>
    <recommendedName>
        <fullName evidence="2">Transglutaminase-like domain-containing protein</fullName>
    </recommendedName>
</protein>
<name>A0A928YSJ9_9GAMM</name>
<evidence type="ECO:0000256" key="1">
    <source>
        <dbReference type="SAM" id="SignalP"/>
    </source>
</evidence>
<feature type="signal peptide" evidence="1">
    <location>
        <begin position="1"/>
        <end position="16"/>
    </location>
</feature>